<evidence type="ECO:0000313" key="5">
    <source>
        <dbReference type="Proteomes" id="UP000195062"/>
    </source>
</evidence>
<comment type="caution">
    <text evidence="1">Lacks conserved residue(s) required for the propagation of feature annotation.</text>
</comment>
<dbReference type="InterPro" id="IPR036652">
    <property type="entry name" value="YjeF_N_dom_sf"/>
</dbReference>
<dbReference type="PROSITE" id="PS51385">
    <property type="entry name" value="YJEF_N"/>
    <property type="match status" value="1"/>
</dbReference>
<dbReference type="InterPro" id="IPR004443">
    <property type="entry name" value="YjeF_N_dom"/>
</dbReference>
<gene>
    <name evidence="4" type="primary">nnr_1</name>
    <name evidence="1" type="synonym">nnrE</name>
    <name evidence="4" type="ORF">CMMCAS07_10870</name>
</gene>
<feature type="binding site" evidence="1">
    <location>
        <position position="60"/>
    </location>
    <ligand>
        <name>K(+)</name>
        <dbReference type="ChEBI" id="CHEBI:29103"/>
    </ligand>
</feature>
<evidence type="ECO:0000313" key="4">
    <source>
        <dbReference type="EMBL" id="OUE02510.1"/>
    </source>
</evidence>
<comment type="cofactor">
    <cofactor evidence="1">
        <name>K(+)</name>
        <dbReference type="ChEBI" id="CHEBI:29103"/>
    </cofactor>
    <text evidence="1">Binds 1 potassium ion per subunit.</text>
</comment>
<dbReference type="AlphaFoldDB" id="A0A251XHJ4"/>
<comment type="catalytic activity">
    <reaction evidence="1">
        <text>(6R)-NADHX = (6S)-NADHX</text>
        <dbReference type="Rhea" id="RHEA:32215"/>
        <dbReference type="ChEBI" id="CHEBI:64074"/>
        <dbReference type="ChEBI" id="CHEBI:64075"/>
        <dbReference type="EC" id="5.1.99.6"/>
    </reaction>
</comment>
<evidence type="ECO:0000259" key="3">
    <source>
        <dbReference type="PROSITE" id="PS51385"/>
    </source>
</evidence>
<keyword evidence="1" id="KW-0413">Isomerase</keyword>
<comment type="catalytic activity">
    <reaction evidence="1">
        <text>(6R)-NADPHX = (6S)-NADPHX</text>
        <dbReference type="Rhea" id="RHEA:32227"/>
        <dbReference type="ChEBI" id="CHEBI:64076"/>
        <dbReference type="ChEBI" id="CHEBI:64077"/>
        <dbReference type="EC" id="5.1.99.6"/>
    </reaction>
</comment>
<organism evidence="4 5">
    <name type="scientific">Clavibacter michiganensis subsp. michiganensis</name>
    <dbReference type="NCBI Taxonomy" id="33013"/>
    <lineage>
        <taxon>Bacteria</taxon>
        <taxon>Bacillati</taxon>
        <taxon>Actinomycetota</taxon>
        <taxon>Actinomycetes</taxon>
        <taxon>Micrococcales</taxon>
        <taxon>Microbacteriaceae</taxon>
        <taxon>Clavibacter</taxon>
    </lineage>
</organism>
<feature type="domain" description="YjeF N-terminal" evidence="3">
    <location>
        <begin position="11"/>
        <end position="222"/>
    </location>
</feature>
<feature type="region of interest" description="Disordered" evidence="2">
    <location>
        <begin position="217"/>
        <end position="282"/>
    </location>
</feature>
<sequence length="282" mass="27724">MSDPALIADGYAAADIRAAEAPLLAAGAQLMRVAAAGLARACRALAPDGPVLVLVGAGNNGGDALLAAAELAREGREVGVIRTAGRIHEAGAAQAVAAGVPITSADELDDATLADIARSSALVVDGILGIGTTDSPALRGEGRRVVAALLPVVTAEGGPAVIACDIPSGVGCDDGAVPDPAVLPADVTVTFGAGKAGLMQGPGRALAAAWSWSTSVSTSRGDAAGARRALTTRPGGRLSPIAPTSPHAHPAEESKQAIRPVEGDDNMHGHARKHRTTGGGAA</sequence>
<keyword evidence="5" id="KW-1185">Reference proteome</keyword>
<dbReference type="GO" id="GO:0000166">
    <property type="term" value="F:nucleotide binding"/>
    <property type="evidence" value="ECO:0007669"/>
    <property type="project" value="UniProtKB-KW"/>
</dbReference>
<protein>
    <recommendedName>
        <fullName evidence="1">NAD(P)H-hydrate epimerase</fullName>
        <ecNumber evidence="1">5.1.99.6</ecNumber>
    </recommendedName>
    <alternativeName>
        <fullName evidence="1">NAD(P)HX epimerase</fullName>
    </alternativeName>
</protein>
<keyword evidence="1" id="KW-0547">Nucleotide-binding</keyword>
<dbReference type="GO" id="GO:0046872">
    <property type="term" value="F:metal ion binding"/>
    <property type="evidence" value="ECO:0007669"/>
    <property type="project" value="UniProtKB-KW"/>
</dbReference>
<evidence type="ECO:0000256" key="2">
    <source>
        <dbReference type="SAM" id="MobiDB-lite"/>
    </source>
</evidence>
<feature type="binding site" evidence="1">
    <location>
        <begin position="59"/>
        <end position="63"/>
    </location>
    <ligand>
        <name>(6S)-NADPHX</name>
        <dbReference type="ChEBI" id="CHEBI:64076"/>
    </ligand>
</feature>
<feature type="binding site" evidence="1">
    <location>
        <position position="125"/>
    </location>
    <ligand>
        <name>K(+)</name>
        <dbReference type="ChEBI" id="CHEBI:29103"/>
    </ligand>
</feature>
<dbReference type="Pfam" id="PF03853">
    <property type="entry name" value="YjeF_N"/>
    <property type="match status" value="1"/>
</dbReference>
<dbReference type="EMBL" id="MDHH01000002">
    <property type="protein sequence ID" value="OUE02510.1"/>
    <property type="molecule type" value="Genomic_DNA"/>
</dbReference>
<name>A0A251XHJ4_CLAMM</name>
<keyword evidence="1" id="KW-0521">NADP</keyword>
<dbReference type="GO" id="GO:0052856">
    <property type="term" value="F:NAD(P)HX epimerase activity"/>
    <property type="evidence" value="ECO:0007669"/>
    <property type="project" value="UniProtKB-UniRule"/>
</dbReference>
<feature type="binding site" evidence="1">
    <location>
        <position position="165"/>
    </location>
    <ligand>
        <name>(6S)-NADPHX</name>
        <dbReference type="ChEBI" id="CHEBI:64076"/>
    </ligand>
</feature>
<keyword evidence="1" id="KW-0520">NAD</keyword>
<dbReference type="Gene3D" id="3.40.50.10260">
    <property type="entry name" value="YjeF N-terminal domain"/>
    <property type="match status" value="1"/>
</dbReference>
<evidence type="ECO:0000256" key="1">
    <source>
        <dbReference type="HAMAP-Rule" id="MF_01966"/>
    </source>
</evidence>
<dbReference type="HAMAP" id="MF_01966">
    <property type="entry name" value="NADHX_epimerase"/>
    <property type="match status" value="1"/>
</dbReference>
<dbReference type="SUPFAM" id="SSF64153">
    <property type="entry name" value="YjeF N-terminal domain-like"/>
    <property type="match status" value="1"/>
</dbReference>
<comment type="caution">
    <text evidence="4">The sequence shown here is derived from an EMBL/GenBank/DDBJ whole genome shotgun (WGS) entry which is preliminary data.</text>
</comment>
<keyword evidence="1" id="KW-0479">Metal-binding</keyword>
<dbReference type="Proteomes" id="UP000195062">
    <property type="component" value="Unassembled WGS sequence"/>
</dbReference>
<keyword evidence="1" id="KW-0630">Potassium</keyword>
<accession>A0A251XHJ4</accession>
<comment type="similarity">
    <text evidence="1">Belongs to the NnrE/AIBP family.</text>
</comment>
<comment type="function">
    <text evidence="1">Catalyzes the epimerization of the S- and R-forms of NAD(P)HX, a damaged form of NAD(P)H that is a result of enzymatic or heat-dependent hydration. This is a prerequisite for the S-specific NAD(P)H-hydrate dehydratase to allow the repair of both epimers of NAD(P)HX.</text>
</comment>
<feature type="binding site" evidence="1">
    <location>
        <position position="168"/>
    </location>
    <ligand>
        <name>K(+)</name>
        <dbReference type="ChEBI" id="CHEBI:29103"/>
    </ligand>
</feature>
<feature type="compositionally biased region" description="Basic and acidic residues" evidence="2">
    <location>
        <begin position="249"/>
        <end position="268"/>
    </location>
</feature>
<reference evidence="4 5" key="1">
    <citation type="submission" date="2016-08" db="EMBL/GenBank/DDBJ databases">
        <title>Genome sequence of Clavibacter michiganensis subsp. michiganensis strain CASJ007.</title>
        <authorList>
            <person name="Thapa S.P."/>
            <person name="Coaker G."/>
        </authorList>
    </citation>
    <scope>NUCLEOTIDE SEQUENCE [LARGE SCALE GENOMIC DNA]</scope>
    <source>
        <strain evidence="4">CASJ007</strain>
    </source>
</reference>
<dbReference type="EC" id="5.1.99.6" evidence="1"/>
<proteinExistence type="inferred from homology"/>